<gene>
    <name evidence="1" type="ORF">C1A40_16005</name>
</gene>
<keyword evidence="2" id="KW-1185">Reference proteome</keyword>
<dbReference type="OrthoDB" id="680500at2"/>
<dbReference type="Pfam" id="PF10899">
    <property type="entry name" value="AbiGi"/>
    <property type="match status" value="1"/>
</dbReference>
<name>A0A2I7SLR8_9FLAO</name>
<organism evidence="1 2">
    <name type="scientific">Pseudotamlana carrageenivorans</name>
    <dbReference type="NCBI Taxonomy" id="2069432"/>
    <lineage>
        <taxon>Bacteria</taxon>
        <taxon>Pseudomonadati</taxon>
        <taxon>Bacteroidota</taxon>
        <taxon>Flavobacteriia</taxon>
        <taxon>Flavobacteriales</taxon>
        <taxon>Flavobacteriaceae</taxon>
        <taxon>Pseudotamlana</taxon>
    </lineage>
</organism>
<proteinExistence type="predicted"/>
<dbReference type="EMBL" id="CP025938">
    <property type="protein sequence ID" value="AUS06853.1"/>
    <property type="molecule type" value="Genomic_DNA"/>
</dbReference>
<dbReference type="KEGG" id="taj:C1A40_16005"/>
<evidence type="ECO:0000313" key="2">
    <source>
        <dbReference type="Proteomes" id="UP000236592"/>
    </source>
</evidence>
<protein>
    <submittedName>
        <fullName evidence="1">Uncharacterized protein</fullName>
    </submittedName>
</protein>
<accession>A0A2I7SLR8</accession>
<dbReference type="AlphaFoldDB" id="A0A2I7SLR8"/>
<dbReference type="RefSeq" id="WP_102996777.1">
    <property type="nucleotide sequence ID" value="NZ_CP025938.1"/>
</dbReference>
<evidence type="ECO:0000313" key="1">
    <source>
        <dbReference type="EMBL" id="AUS06853.1"/>
    </source>
</evidence>
<dbReference type="Proteomes" id="UP000236592">
    <property type="component" value="Chromosome"/>
</dbReference>
<dbReference type="InterPro" id="IPR021223">
    <property type="entry name" value="AbiGi"/>
</dbReference>
<reference evidence="2" key="1">
    <citation type="submission" date="2018-01" db="EMBL/GenBank/DDBJ databases">
        <title>Complete genome of Tamlana sp. UJ94.</title>
        <authorList>
            <person name="Jung J."/>
            <person name="Chung D."/>
            <person name="Bae S.S."/>
            <person name="Baek K."/>
        </authorList>
    </citation>
    <scope>NUCLEOTIDE SEQUENCE [LARGE SCALE GENOMIC DNA]</scope>
    <source>
        <strain evidence="2">UJ94</strain>
    </source>
</reference>
<sequence>MSISPSTLFHFTNKKALFDILRDNFKLKYCLEKLPNDKEEGKIAVPMVSFCDIKISEITEHIEKYGEYGIGLSKDWANEKKLSPVFYQNLKSEFSTNFRANIKEFLADKNIDIKHKGTIIDLLRLSKEYEGKLIRKTETIEKYRFADEREWRFVPKMTLKKDIPDFINEKDYDTTEKKQKANAKLKDERLYFNANNIMYLIVKEESEINELINHIRQVKGKNYTMDEVDRLTTRIISCERIINDF</sequence>